<dbReference type="AlphaFoldDB" id="A0A2P2J277"/>
<reference evidence="1" key="1">
    <citation type="submission" date="2018-02" db="EMBL/GenBank/DDBJ databases">
        <title>Rhizophora mucronata_Transcriptome.</title>
        <authorList>
            <person name="Meera S.P."/>
            <person name="Sreeshan A."/>
            <person name="Augustine A."/>
        </authorList>
    </citation>
    <scope>NUCLEOTIDE SEQUENCE</scope>
    <source>
        <tissue evidence="1">Leaf</tissue>
    </source>
</reference>
<dbReference type="EMBL" id="GGEC01007095">
    <property type="protein sequence ID" value="MBW87578.1"/>
    <property type="molecule type" value="Transcribed_RNA"/>
</dbReference>
<organism evidence="1">
    <name type="scientific">Rhizophora mucronata</name>
    <name type="common">Asiatic mangrove</name>
    <dbReference type="NCBI Taxonomy" id="61149"/>
    <lineage>
        <taxon>Eukaryota</taxon>
        <taxon>Viridiplantae</taxon>
        <taxon>Streptophyta</taxon>
        <taxon>Embryophyta</taxon>
        <taxon>Tracheophyta</taxon>
        <taxon>Spermatophyta</taxon>
        <taxon>Magnoliopsida</taxon>
        <taxon>eudicotyledons</taxon>
        <taxon>Gunneridae</taxon>
        <taxon>Pentapetalae</taxon>
        <taxon>rosids</taxon>
        <taxon>fabids</taxon>
        <taxon>Malpighiales</taxon>
        <taxon>Rhizophoraceae</taxon>
        <taxon>Rhizophora</taxon>
    </lineage>
</organism>
<dbReference type="EMBL" id="GGEC01007096">
    <property type="protein sequence ID" value="MBW87579.1"/>
    <property type="molecule type" value="Transcribed_RNA"/>
</dbReference>
<protein>
    <submittedName>
        <fullName evidence="1">Uncharacterized protein</fullName>
    </submittedName>
</protein>
<proteinExistence type="predicted"/>
<accession>A0A2P2J277</accession>
<sequence length="39" mass="4599">MSSEYWDFGNNDDSLKSVLYLLQHCVTGSRMNYMIQVPR</sequence>
<evidence type="ECO:0000313" key="1">
    <source>
        <dbReference type="EMBL" id="MBW87579.1"/>
    </source>
</evidence>
<name>A0A2P2J277_RHIMU</name>